<dbReference type="SUPFAM" id="SSF47928">
    <property type="entry name" value="N-terminal domain of the delta subunit of the F1F0-ATP synthase"/>
    <property type="match status" value="1"/>
</dbReference>
<dbReference type="GO" id="GO:0016787">
    <property type="term" value="F:hydrolase activity"/>
    <property type="evidence" value="ECO:0007669"/>
    <property type="project" value="UniProtKB-KW"/>
</dbReference>
<dbReference type="HAMAP" id="MF_01416">
    <property type="entry name" value="ATP_synth_delta_bact"/>
    <property type="match status" value="1"/>
</dbReference>
<evidence type="ECO:0000256" key="1">
    <source>
        <dbReference type="ARBA" id="ARBA00004370"/>
    </source>
</evidence>
<comment type="subcellular location">
    <subcellularLocation>
        <location evidence="7">Cell membrane</location>
        <topology evidence="7">Peripheral membrane protein</topology>
    </subcellularLocation>
    <subcellularLocation>
        <location evidence="1">Membrane</location>
    </subcellularLocation>
</comment>
<dbReference type="GO" id="GO:0005886">
    <property type="term" value="C:plasma membrane"/>
    <property type="evidence" value="ECO:0007669"/>
    <property type="project" value="UniProtKB-SubCell"/>
</dbReference>
<reference evidence="9" key="1">
    <citation type="submission" date="2016-08" db="EMBL/GenBank/DDBJ databases">
        <title>Complete genome sequence of the organohalide-respiring Epsilonproteobacterium Sulfurospirillum halorespirans.</title>
        <authorList>
            <person name="Goris T."/>
            <person name="Zimmermann J."/>
            <person name="Schenz B."/>
            <person name="Lemos M."/>
            <person name="Hackermueller J."/>
            <person name="Diekert G."/>
        </authorList>
    </citation>
    <scope>NUCLEOTIDE SEQUENCE [LARGE SCALE GENOMIC DNA]</scope>
    <source>
        <strain>DSM 13726</strain>
        <strain evidence="9">PCE-M2</strain>
    </source>
</reference>
<evidence type="ECO:0000256" key="2">
    <source>
        <dbReference type="ARBA" id="ARBA00022448"/>
    </source>
</evidence>
<keyword evidence="2 7" id="KW-0813">Transport</keyword>
<comment type="function">
    <text evidence="7">This protein is part of the stalk that links CF(0) to CF(1). It either transmits conformational changes from CF(0) to CF(1) or is implicated in proton conduction.</text>
</comment>
<comment type="similarity">
    <text evidence="7">Belongs to the ATPase delta chain family.</text>
</comment>
<keyword evidence="8" id="KW-0378">Hydrolase</keyword>
<accession>A0A1D7THF0</accession>
<dbReference type="STRING" id="1193502.SHALO_0679"/>
<evidence type="ECO:0000256" key="4">
    <source>
        <dbReference type="ARBA" id="ARBA00023065"/>
    </source>
</evidence>
<sequence>MSGAIAKKYVNALMSSCNDAELTEIYGLLTQLVGAFTIEKFHNIILSPDVSAKAKEELVLSLVETKNTKFQNFIKLLSHNDRLTLISVVAKELKYQLSLKNNTYEGSVATNFKMSQAQVSMLEENFSKKFNAKIKLNANENSYPGIKVELDDLGVEVSFSVERLKAQLTEHILKAI</sequence>
<gene>
    <name evidence="7" type="primary">atpH</name>
    <name evidence="8" type="ORF">SHALO_0679</name>
</gene>
<dbReference type="PATRIC" id="fig|1193502.14.peg.683"/>
<evidence type="ECO:0000313" key="9">
    <source>
        <dbReference type="Proteomes" id="UP000094609"/>
    </source>
</evidence>
<keyword evidence="5 7" id="KW-0472">Membrane</keyword>
<comment type="function">
    <text evidence="7">F(1)F(0) ATP synthase produces ATP from ADP in the presence of a proton or sodium gradient. F-type ATPases consist of two structural domains, F(1) containing the extramembraneous catalytic core and F(0) containing the membrane proton channel, linked together by a central stalk and a peripheral stalk. During catalysis, ATP synthesis in the catalytic domain of F(1) is coupled via a rotary mechanism of the central stalk subunits to proton translocation.</text>
</comment>
<keyword evidence="6 7" id="KW-0066">ATP synthesis</keyword>
<dbReference type="Pfam" id="PF00213">
    <property type="entry name" value="OSCP"/>
    <property type="match status" value="1"/>
</dbReference>
<dbReference type="Gene3D" id="1.10.520.20">
    <property type="entry name" value="N-terminal domain of the delta subunit of the F1F0-ATP synthase"/>
    <property type="match status" value="1"/>
</dbReference>
<keyword evidence="3 7" id="KW-0375">Hydrogen ion transport</keyword>
<keyword evidence="4 7" id="KW-0406">Ion transport</keyword>
<protein>
    <recommendedName>
        <fullName evidence="7">ATP synthase subunit delta</fullName>
    </recommendedName>
    <alternativeName>
        <fullName evidence="7">ATP synthase F(1) sector subunit delta</fullName>
    </alternativeName>
    <alternativeName>
        <fullName evidence="7">F-type ATPase subunit delta</fullName>
        <shortName evidence="7">F-ATPase subunit delta</shortName>
    </alternativeName>
</protein>
<dbReference type="InterPro" id="IPR000711">
    <property type="entry name" value="ATPase_OSCP/dsu"/>
</dbReference>
<dbReference type="InterPro" id="IPR026015">
    <property type="entry name" value="ATP_synth_OSCP/delta_N_sf"/>
</dbReference>
<name>A0A1D7THF0_9BACT</name>
<keyword evidence="7" id="KW-0139">CF(1)</keyword>
<evidence type="ECO:0000256" key="6">
    <source>
        <dbReference type="ARBA" id="ARBA00023310"/>
    </source>
</evidence>
<dbReference type="RefSeq" id="WP_069477370.1">
    <property type="nucleotide sequence ID" value="NZ_CP017111.1"/>
</dbReference>
<keyword evidence="7" id="KW-1003">Cell membrane</keyword>
<dbReference type="AlphaFoldDB" id="A0A1D7THF0"/>
<dbReference type="EMBL" id="CP017111">
    <property type="protein sequence ID" value="AOO64462.1"/>
    <property type="molecule type" value="Genomic_DNA"/>
</dbReference>
<dbReference type="GO" id="GO:0046933">
    <property type="term" value="F:proton-transporting ATP synthase activity, rotational mechanism"/>
    <property type="evidence" value="ECO:0007669"/>
    <property type="project" value="UniProtKB-UniRule"/>
</dbReference>
<evidence type="ECO:0000313" key="8">
    <source>
        <dbReference type="EMBL" id="AOO64462.1"/>
    </source>
</evidence>
<organism evidence="8 9">
    <name type="scientific">Sulfurospirillum halorespirans DSM 13726</name>
    <dbReference type="NCBI Taxonomy" id="1193502"/>
    <lineage>
        <taxon>Bacteria</taxon>
        <taxon>Pseudomonadati</taxon>
        <taxon>Campylobacterota</taxon>
        <taxon>Epsilonproteobacteria</taxon>
        <taxon>Campylobacterales</taxon>
        <taxon>Sulfurospirillaceae</taxon>
        <taxon>Sulfurospirillum</taxon>
    </lineage>
</organism>
<keyword evidence="9" id="KW-1185">Reference proteome</keyword>
<proteinExistence type="inferred from homology"/>
<dbReference type="NCBIfam" id="NF006291">
    <property type="entry name" value="PRK08474.1"/>
    <property type="match status" value="1"/>
</dbReference>
<dbReference type="GO" id="GO:0045259">
    <property type="term" value="C:proton-transporting ATP synthase complex"/>
    <property type="evidence" value="ECO:0007669"/>
    <property type="project" value="UniProtKB-KW"/>
</dbReference>
<dbReference type="KEGG" id="shal:SHALO_0679"/>
<evidence type="ECO:0000256" key="7">
    <source>
        <dbReference type="HAMAP-Rule" id="MF_01416"/>
    </source>
</evidence>
<evidence type="ECO:0000256" key="3">
    <source>
        <dbReference type="ARBA" id="ARBA00022781"/>
    </source>
</evidence>
<evidence type="ECO:0000256" key="5">
    <source>
        <dbReference type="ARBA" id="ARBA00023136"/>
    </source>
</evidence>
<dbReference type="Proteomes" id="UP000094609">
    <property type="component" value="Chromosome"/>
</dbReference>